<accession>A0A8S0VH57</accession>
<gene>
    <name evidence="1" type="ORF">OLEA9_A064391</name>
</gene>
<comment type="caution">
    <text evidence="1">The sequence shown here is derived from an EMBL/GenBank/DDBJ whole genome shotgun (WGS) entry which is preliminary data.</text>
</comment>
<dbReference type="EMBL" id="CACTIH010009380">
    <property type="protein sequence ID" value="CAA3030552.1"/>
    <property type="molecule type" value="Genomic_DNA"/>
</dbReference>
<proteinExistence type="predicted"/>
<dbReference type="Proteomes" id="UP000594638">
    <property type="component" value="Unassembled WGS sequence"/>
</dbReference>
<dbReference type="AlphaFoldDB" id="A0A8S0VH57"/>
<dbReference type="PANTHER" id="PTHR47926:SF502">
    <property type="entry name" value="SELENIUM BINDING PROTEIN"/>
    <property type="match status" value="1"/>
</dbReference>
<organism evidence="1 2">
    <name type="scientific">Olea europaea subsp. europaea</name>
    <dbReference type="NCBI Taxonomy" id="158383"/>
    <lineage>
        <taxon>Eukaryota</taxon>
        <taxon>Viridiplantae</taxon>
        <taxon>Streptophyta</taxon>
        <taxon>Embryophyta</taxon>
        <taxon>Tracheophyta</taxon>
        <taxon>Spermatophyta</taxon>
        <taxon>Magnoliopsida</taxon>
        <taxon>eudicotyledons</taxon>
        <taxon>Gunneridae</taxon>
        <taxon>Pentapetalae</taxon>
        <taxon>asterids</taxon>
        <taxon>lamiids</taxon>
        <taxon>Lamiales</taxon>
        <taxon>Oleaceae</taxon>
        <taxon>Oleeae</taxon>
        <taxon>Olea</taxon>
    </lineage>
</organism>
<dbReference type="GO" id="GO:0003723">
    <property type="term" value="F:RNA binding"/>
    <property type="evidence" value="ECO:0007669"/>
    <property type="project" value="InterPro"/>
</dbReference>
<protein>
    <submittedName>
        <fullName evidence="1">Pentatricopeptide repeat-containing At3g24000, mitochondrial</fullName>
    </submittedName>
</protein>
<dbReference type="Pfam" id="PF20431">
    <property type="entry name" value="E_motif"/>
    <property type="match status" value="1"/>
</dbReference>
<reference evidence="1 2" key="1">
    <citation type="submission" date="2019-12" db="EMBL/GenBank/DDBJ databases">
        <authorList>
            <person name="Alioto T."/>
            <person name="Alioto T."/>
            <person name="Gomez Garrido J."/>
        </authorList>
    </citation>
    <scope>NUCLEOTIDE SEQUENCE [LARGE SCALE GENOMIC DNA]</scope>
</reference>
<name>A0A8S0VH57_OLEEU</name>
<dbReference type="InterPro" id="IPR046848">
    <property type="entry name" value="E_motif"/>
</dbReference>
<dbReference type="GO" id="GO:0009451">
    <property type="term" value="P:RNA modification"/>
    <property type="evidence" value="ECO:0007669"/>
    <property type="project" value="InterPro"/>
</dbReference>
<dbReference type="PANTHER" id="PTHR47926">
    <property type="entry name" value="PENTATRICOPEPTIDE REPEAT-CONTAINING PROTEIN"/>
    <property type="match status" value="1"/>
</dbReference>
<dbReference type="InterPro" id="IPR046960">
    <property type="entry name" value="PPR_At4g14850-like_plant"/>
</dbReference>
<dbReference type="Gramene" id="OE9A064391T1">
    <property type="protein sequence ID" value="OE9A064391C1"/>
    <property type="gene ID" value="OE9A064391"/>
</dbReference>
<evidence type="ECO:0000313" key="2">
    <source>
        <dbReference type="Proteomes" id="UP000594638"/>
    </source>
</evidence>
<keyword evidence="2" id="KW-1185">Reference proteome</keyword>
<dbReference type="OrthoDB" id="185373at2759"/>
<evidence type="ECO:0000313" key="1">
    <source>
        <dbReference type="EMBL" id="CAA3030552.1"/>
    </source>
</evidence>
<sequence>MYHVKVSGSKPRDLFLPPMRPCDWRVEAGCRTPAFWKVLLGAYRMHKNMELGAYVAECVFELDPYDSGPHVLLSNIYASVGRQKRSGIPTDFHVFIDESALNVIAPPVHLLHLRNRNYNFRQMLSSDSLFVLPSSSHLWQSLNSSNISG</sequence>